<dbReference type="InterPro" id="IPR037294">
    <property type="entry name" value="ABC_BtuC-like"/>
</dbReference>
<feature type="transmembrane region" description="Helical" evidence="7">
    <location>
        <begin position="104"/>
        <end position="125"/>
    </location>
</feature>
<evidence type="ECO:0000256" key="1">
    <source>
        <dbReference type="ARBA" id="ARBA00004141"/>
    </source>
</evidence>
<evidence type="ECO:0000256" key="2">
    <source>
        <dbReference type="ARBA" id="ARBA00008034"/>
    </source>
</evidence>
<feature type="transmembrane region" description="Helical" evidence="7">
    <location>
        <begin position="48"/>
        <end position="67"/>
    </location>
</feature>
<feature type="transmembrane region" description="Helical" evidence="7">
    <location>
        <begin position="73"/>
        <end position="92"/>
    </location>
</feature>
<feature type="transmembrane region" description="Helical" evidence="7">
    <location>
        <begin position="208"/>
        <end position="225"/>
    </location>
</feature>
<gene>
    <name evidence="8" type="ORF">I6H42_01660</name>
</gene>
<organism evidence="8 9">
    <name type="scientific">Schaalia meyeri</name>
    <dbReference type="NCBI Taxonomy" id="52773"/>
    <lineage>
        <taxon>Bacteria</taxon>
        <taxon>Bacillati</taxon>
        <taxon>Actinomycetota</taxon>
        <taxon>Actinomycetes</taxon>
        <taxon>Actinomycetales</taxon>
        <taxon>Actinomycetaceae</taxon>
        <taxon>Schaalia</taxon>
    </lineage>
</organism>
<sequence>MIDALSPLLSSPLMQRSLLAALIVGLTAPIIGTYLVHRRLAMLGDGIGHISLTGVALGWLLGAVANVSPANSWAVPGAIVVSLLGAVAIELVRQSGRTSGDTALAMLFYGGIAGGVLLIGLAGGTSAQLNSYLFGSISTVRWSDITLITILGIAIVALGLGLAPALFSVTNDEDFARSTGLPVRTLSLLIAALSALTVAVAMRVVGSLLVSALMVIPVAIAQLAARSFRSTMGIAMAIGVIICTCGLSLTYFVDLSPGATIVVGAIGLYAIGFVIRAVIDRVRRCRRVRQARAHNQHPEHQHTPH</sequence>
<feature type="transmembrane region" description="Helical" evidence="7">
    <location>
        <begin position="232"/>
        <end position="253"/>
    </location>
</feature>
<proteinExistence type="inferred from homology"/>
<reference evidence="8 9" key="1">
    <citation type="submission" date="2020-12" db="EMBL/GenBank/DDBJ databases">
        <title>FDA dAtabase for Regulatory Grade micrObial Sequences (FDA-ARGOS): Supporting development and validation of Infectious Disease Dx tests.</title>
        <authorList>
            <person name="Sproer C."/>
            <person name="Gronow S."/>
            <person name="Severitt S."/>
            <person name="Schroder I."/>
            <person name="Tallon L."/>
            <person name="Sadzewicz L."/>
            <person name="Zhao X."/>
            <person name="Boylan J."/>
            <person name="Ott S."/>
            <person name="Bowen H."/>
            <person name="Vavikolanu K."/>
            <person name="Mehta A."/>
            <person name="Aluvathingal J."/>
            <person name="Nadendla S."/>
            <person name="Lowell S."/>
            <person name="Myers T."/>
            <person name="Yan Y."/>
            <person name="Sichtig H."/>
        </authorList>
    </citation>
    <scope>NUCLEOTIDE SEQUENCE [LARGE SCALE GENOMIC DNA]</scope>
    <source>
        <strain evidence="8 9">FDAARGOS_985</strain>
    </source>
</reference>
<keyword evidence="6" id="KW-0813">Transport</keyword>
<keyword evidence="5 7" id="KW-0472">Membrane</keyword>
<evidence type="ECO:0000313" key="9">
    <source>
        <dbReference type="Proteomes" id="UP000595220"/>
    </source>
</evidence>
<keyword evidence="9" id="KW-1185">Reference proteome</keyword>
<evidence type="ECO:0000256" key="4">
    <source>
        <dbReference type="ARBA" id="ARBA00022989"/>
    </source>
</evidence>
<dbReference type="Proteomes" id="UP000595220">
    <property type="component" value="Chromosome"/>
</dbReference>
<dbReference type="GO" id="GO:0043190">
    <property type="term" value="C:ATP-binding cassette (ABC) transporter complex"/>
    <property type="evidence" value="ECO:0007669"/>
    <property type="project" value="InterPro"/>
</dbReference>
<dbReference type="Gene3D" id="1.10.3470.10">
    <property type="entry name" value="ABC transporter involved in vitamin B12 uptake, BtuC"/>
    <property type="match status" value="1"/>
</dbReference>
<dbReference type="GO" id="GO:0055085">
    <property type="term" value="P:transmembrane transport"/>
    <property type="evidence" value="ECO:0007669"/>
    <property type="project" value="InterPro"/>
</dbReference>
<evidence type="ECO:0000256" key="5">
    <source>
        <dbReference type="ARBA" id="ARBA00023136"/>
    </source>
</evidence>
<comment type="subcellular location">
    <subcellularLocation>
        <location evidence="6">Cell membrane</location>
        <topology evidence="6">Multi-pass membrane protein</topology>
    </subcellularLocation>
    <subcellularLocation>
        <location evidence="1">Membrane</location>
        <topology evidence="1">Multi-pass membrane protein</topology>
    </subcellularLocation>
</comment>
<keyword evidence="4 7" id="KW-1133">Transmembrane helix</keyword>
<dbReference type="Pfam" id="PF00950">
    <property type="entry name" value="ABC-3"/>
    <property type="match status" value="1"/>
</dbReference>
<dbReference type="EMBL" id="CP066065">
    <property type="protein sequence ID" value="QQC44155.1"/>
    <property type="molecule type" value="Genomic_DNA"/>
</dbReference>
<feature type="transmembrane region" description="Helical" evidence="7">
    <location>
        <begin position="17"/>
        <end position="36"/>
    </location>
</feature>
<evidence type="ECO:0000256" key="3">
    <source>
        <dbReference type="ARBA" id="ARBA00022692"/>
    </source>
</evidence>
<feature type="transmembrane region" description="Helical" evidence="7">
    <location>
        <begin position="181"/>
        <end position="202"/>
    </location>
</feature>
<comment type="similarity">
    <text evidence="2 6">Belongs to the ABC-3 integral membrane protein family.</text>
</comment>
<evidence type="ECO:0000256" key="6">
    <source>
        <dbReference type="RuleBase" id="RU003943"/>
    </source>
</evidence>
<dbReference type="PANTHER" id="PTHR30477">
    <property type="entry name" value="ABC-TRANSPORTER METAL-BINDING PROTEIN"/>
    <property type="match status" value="1"/>
</dbReference>
<feature type="transmembrane region" description="Helical" evidence="7">
    <location>
        <begin position="259"/>
        <end position="279"/>
    </location>
</feature>
<keyword evidence="3 6" id="KW-0812">Transmembrane</keyword>
<dbReference type="GO" id="GO:0010043">
    <property type="term" value="P:response to zinc ion"/>
    <property type="evidence" value="ECO:0007669"/>
    <property type="project" value="TreeGrafter"/>
</dbReference>
<dbReference type="InterPro" id="IPR001626">
    <property type="entry name" value="ABC_TroCD"/>
</dbReference>
<accession>A0AAQ0BW52</accession>
<dbReference type="RefSeq" id="WP_074632872.1">
    <property type="nucleotide sequence ID" value="NZ_CP066065.1"/>
</dbReference>
<dbReference type="PANTHER" id="PTHR30477:SF0">
    <property type="entry name" value="METAL TRANSPORT SYSTEM MEMBRANE PROTEIN TM_0125-RELATED"/>
    <property type="match status" value="1"/>
</dbReference>
<dbReference type="AlphaFoldDB" id="A0AAQ0BW52"/>
<evidence type="ECO:0000313" key="8">
    <source>
        <dbReference type="EMBL" id="QQC44155.1"/>
    </source>
</evidence>
<evidence type="ECO:0000256" key="7">
    <source>
        <dbReference type="SAM" id="Phobius"/>
    </source>
</evidence>
<name>A0AAQ0BW52_9ACTO</name>
<dbReference type="CDD" id="cd06550">
    <property type="entry name" value="TM_ABC_iron-siderophores_like"/>
    <property type="match status" value="1"/>
</dbReference>
<dbReference type="SUPFAM" id="SSF81345">
    <property type="entry name" value="ABC transporter involved in vitamin B12 uptake, BtuC"/>
    <property type="match status" value="1"/>
</dbReference>
<feature type="transmembrane region" description="Helical" evidence="7">
    <location>
        <begin position="145"/>
        <end position="169"/>
    </location>
</feature>
<protein>
    <submittedName>
        <fullName evidence="8">Metal ABC transporter permease</fullName>
    </submittedName>
</protein>